<dbReference type="GO" id="GO:0005829">
    <property type="term" value="C:cytosol"/>
    <property type="evidence" value="ECO:0007669"/>
    <property type="project" value="TreeGrafter"/>
</dbReference>
<dbReference type="GO" id="GO:0051782">
    <property type="term" value="P:negative regulation of cell division"/>
    <property type="evidence" value="ECO:0007669"/>
    <property type="project" value="TreeGrafter"/>
</dbReference>
<dbReference type="RefSeq" id="WP_327787258.1">
    <property type="nucleotide sequence ID" value="NZ_JARGEQ010000001.1"/>
</dbReference>
<evidence type="ECO:0000313" key="3">
    <source>
        <dbReference type="EMBL" id="MDF1584852.1"/>
    </source>
</evidence>
<dbReference type="InterPro" id="IPR017746">
    <property type="entry name" value="Cellulose_synthase_operon_BcsQ"/>
</dbReference>
<dbReference type="GO" id="GO:0005524">
    <property type="term" value="F:ATP binding"/>
    <property type="evidence" value="ECO:0007669"/>
    <property type="project" value="UniProtKB-KW"/>
</dbReference>
<dbReference type="GO" id="GO:0016887">
    <property type="term" value="F:ATP hydrolysis activity"/>
    <property type="evidence" value="ECO:0007669"/>
    <property type="project" value="TreeGrafter"/>
</dbReference>
<keyword evidence="1" id="KW-0547">Nucleotide-binding</keyword>
<dbReference type="AlphaFoldDB" id="A0AAP3V0Z6"/>
<dbReference type="GO" id="GO:0009898">
    <property type="term" value="C:cytoplasmic side of plasma membrane"/>
    <property type="evidence" value="ECO:0007669"/>
    <property type="project" value="TreeGrafter"/>
</dbReference>
<dbReference type="InterPro" id="IPR050625">
    <property type="entry name" value="ParA/MinD_ATPase"/>
</dbReference>
<dbReference type="Proteomes" id="UP001301140">
    <property type="component" value="Unassembled WGS sequence"/>
</dbReference>
<gene>
    <name evidence="3" type="ORF">PZ740_00460</name>
</gene>
<evidence type="ECO:0000256" key="2">
    <source>
        <dbReference type="ARBA" id="ARBA00022840"/>
    </source>
</evidence>
<dbReference type="SUPFAM" id="SSF52172">
    <property type="entry name" value="CheY-like"/>
    <property type="match status" value="1"/>
</dbReference>
<reference evidence="3 4" key="1">
    <citation type="submission" date="2023-03" db="EMBL/GenBank/DDBJ databases">
        <title>YIM 152171 draft genome.</title>
        <authorList>
            <person name="Yang Z."/>
        </authorList>
    </citation>
    <scope>NUCLEOTIDE SEQUENCE [LARGE SCALE GENOMIC DNA]</scope>
    <source>
        <strain evidence="3 4">YIM 152171</strain>
    </source>
</reference>
<dbReference type="EMBL" id="JARGEQ010000001">
    <property type="protein sequence ID" value="MDF1584852.1"/>
    <property type="molecule type" value="Genomic_DNA"/>
</dbReference>
<accession>A0AAP3V0Z6</accession>
<organism evidence="3 4">
    <name type="scientific">Marinimicrococcus flavescens</name>
    <dbReference type="NCBI Taxonomy" id="3031815"/>
    <lineage>
        <taxon>Bacteria</taxon>
        <taxon>Pseudomonadati</taxon>
        <taxon>Pseudomonadota</taxon>
        <taxon>Alphaproteobacteria</taxon>
        <taxon>Geminicoccales</taxon>
        <taxon>Geminicoccaceae</taxon>
        <taxon>Marinimicrococcus</taxon>
    </lineage>
</organism>
<keyword evidence="4" id="KW-1185">Reference proteome</keyword>
<name>A0AAP3V0Z6_9PROT</name>
<dbReference type="InterPro" id="IPR027417">
    <property type="entry name" value="P-loop_NTPase"/>
</dbReference>
<proteinExistence type="predicted"/>
<dbReference type="Gene3D" id="3.40.50.300">
    <property type="entry name" value="P-loop containing nucleotide triphosphate hydrolases"/>
    <property type="match status" value="1"/>
</dbReference>
<evidence type="ECO:0000313" key="4">
    <source>
        <dbReference type="Proteomes" id="UP001301140"/>
    </source>
</evidence>
<dbReference type="Pfam" id="PF06564">
    <property type="entry name" value="CBP_BcsQ"/>
    <property type="match status" value="1"/>
</dbReference>
<dbReference type="InterPro" id="IPR011006">
    <property type="entry name" value="CheY-like_superfamily"/>
</dbReference>
<dbReference type="SUPFAM" id="SSF52540">
    <property type="entry name" value="P-loop containing nucleoside triphosphate hydrolases"/>
    <property type="match status" value="1"/>
</dbReference>
<dbReference type="Gene3D" id="3.40.50.2300">
    <property type="match status" value="1"/>
</dbReference>
<keyword evidence="2" id="KW-0067">ATP-binding</keyword>
<sequence>MSASEAKGDNATPVPGRTGVLGFLADATSEETTRTALATVLGGDFELRRGSVRDAVRHLERGPSPLLLIVDITGIDHYAAALEALALVCAPDVKVLVVGDRNDAGIYRTLVRDLGVDEYLYKPLNLETVVRVLRPMLGKDRPETRGPRGGKVVAVVGARGGVGASTIVTELGRHLAGKAHHHTVMLDLNLQSSEIALMLGLQADAGLRAAFEKPDRLDTLFLERTALRVADRLDLLAAEETVDAELRADPDAPDDLIDLLRQRYNLVIVDVPAFPTPLHLRFLALANVRIVVLEPTLSGCRGLLRYRALAAGKAETRPPIYVLNKQGLPGGLSSRDLQKALDLEPECVLPFLPKTVVQAANAGRSVAERSTPFRRGIERLAHEIAAGTGSVRPKRLGGGLFGRLRLTRAIGG</sequence>
<evidence type="ECO:0000256" key="1">
    <source>
        <dbReference type="ARBA" id="ARBA00022741"/>
    </source>
</evidence>
<dbReference type="PANTHER" id="PTHR43384:SF6">
    <property type="entry name" value="SEPTUM SITE-DETERMINING PROTEIN MIND HOMOLOG, CHLOROPLASTIC"/>
    <property type="match status" value="1"/>
</dbReference>
<comment type="caution">
    <text evidence="3">The sequence shown here is derived from an EMBL/GenBank/DDBJ whole genome shotgun (WGS) entry which is preliminary data.</text>
</comment>
<dbReference type="PANTHER" id="PTHR43384">
    <property type="entry name" value="SEPTUM SITE-DETERMINING PROTEIN MIND HOMOLOG, CHLOROPLASTIC-RELATED"/>
    <property type="match status" value="1"/>
</dbReference>
<protein>
    <submittedName>
        <fullName evidence="3">Cellulose synthase operon protein YhjQ/BcsQ</fullName>
    </submittedName>
</protein>